<dbReference type="GO" id="GO:0006493">
    <property type="term" value="P:protein O-linked glycosylation"/>
    <property type="evidence" value="ECO:0007669"/>
    <property type="project" value="InterPro"/>
</dbReference>
<dbReference type="AlphaFoldDB" id="A0A7S3LXA9"/>
<organism evidence="11">
    <name type="scientific">Palpitomonas bilix</name>
    <dbReference type="NCBI Taxonomy" id="652834"/>
    <lineage>
        <taxon>Eukaryota</taxon>
        <taxon>Eukaryota incertae sedis</taxon>
    </lineage>
</organism>
<evidence type="ECO:0000256" key="6">
    <source>
        <dbReference type="ARBA" id="ARBA00022737"/>
    </source>
</evidence>
<evidence type="ECO:0000256" key="1">
    <source>
        <dbReference type="ARBA" id="ARBA00004922"/>
    </source>
</evidence>
<evidence type="ECO:0000256" key="8">
    <source>
        <dbReference type="PROSITE-ProRule" id="PRU00339"/>
    </source>
</evidence>
<accession>A0A7S3LXA9</accession>
<evidence type="ECO:0000313" key="11">
    <source>
        <dbReference type="EMBL" id="CAE0269953.1"/>
    </source>
</evidence>
<protein>
    <recommendedName>
        <fullName evidence="3">protein O-GlcNAc transferase</fullName>
        <ecNumber evidence="3">2.4.1.255</ecNumber>
    </recommendedName>
</protein>
<dbReference type="SMART" id="SM00028">
    <property type="entry name" value="TPR"/>
    <property type="match status" value="5"/>
</dbReference>
<gene>
    <name evidence="11" type="ORF">PBIL07802_LOCUS32306</name>
</gene>
<dbReference type="InterPro" id="IPR011990">
    <property type="entry name" value="TPR-like_helical_dom_sf"/>
</dbReference>
<dbReference type="GO" id="GO:0097363">
    <property type="term" value="F:protein O-acetylglucosaminyltransferase activity"/>
    <property type="evidence" value="ECO:0007669"/>
    <property type="project" value="UniProtKB-EC"/>
</dbReference>
<dbReference type="InterPro" id="IPR037919">
    <property type="entry name" value="OGT"/>
</dbReference>
<feature type="chain" id="PRO_5031077517" description="protein O-GlcNAc transferase" evidence="9">
    <location>
        <begin position="27"/>
        <end position="415"/>
    </location>
</feature>
<feature type="signal peptide" evidence="9">
    <location>
        <begin position="1"/>
        <end position="26"/>
    </location>
</feature>
<dbReference type="Pfam" id="PF13844">
    <property type="entry name" value="Glyco_transf_41"/>
    <property type="match status" value="1"/>
</dbReference>
<keyword evidence="5" id="KW-0808">Transferase</keyword>
<dbReference type="PANTHER" id="PTHR44366:SF1">
    <property type="entry name" value="UDP-N-ACETYLGLUCOSAMINE--PEPTIDE N-ACETYLGLUCOSAMINYLTRANSFERASE 110 KDA SUBUNIT"/>
    <property type="match status" value="1"/>
</dbReference>
<comment type="pathway">
    <text evidence="1">Protein modification; protein glycosylation.</text>
</comment>
<feature type="repeat" description="TPR" evidence="8">
    <location>
        <begin position="180"/>
        <end position="213"/>
    </location>
</feature>
<reference evidence="11" key="1">
    <citation type="submission" date="2021-01" db="EMBL/GenBank/DDBJ databases">
        <authorList>
            <person name="Corre E."/>
            <person name="Pelletier E."/>
            <person name="Niang G."/>
            <person name="Scheremetjew M."/>
            <person name="Finn R."/>
            <person name="Kale V."/>
            <person name="Holt S."/>
            <person name="Cochrane G."/>
            <person name="Meng A."/>
            <person name="Brown T."/>
            <person name="Cohen L."/>
        </authorList>
    </citation>
    <scope>NUCLEOTIDE SEQUENCE</scope>
    <source>
        <strain evidence="11">NIES-2562</strain>
    </source>
</reference>
<dbReference type="InterPro" id="IPR029489">
    <property type="entry name" value="OGT/SEC/SPY_C"/>
</dbReference>
<dbReference type="EC" id="2.4.1.255" evidence="3"/>
<dbReference type="EMBL" id="HBIB01049035">
    <property type="protein sequence ID" value="CAE0269953.1"/>
    <property type="molecule type" value="Transcribed_RNA"/>
</dbReference>
<dbReference type="PANTHER" id="PTHR44366">
    <property type="entry name" value="UDP-N-ACETYLGLUCOSAMINE--PEPTIDE N-ACETYLGLUCOSAMINYLTRANSFERASE 110 KDA SUBUNIT"/>
    <property type="match status" value="1"/>
</dbReference>
<dbReference type="PROSITE" id="PS50293">
    <property type="entry name" value="TPR_REGION"/>
    <property type="match status" value="1"/>
</dbReference>
<proteinExistence type="inferred from homology"/>
<evidence type="ECO:0000256" key="5">
    <source>
        <dbReference type="ARBA" id="ARBA00022679"/>
    </source>
</evidence>
<keyword evidence="7 8" id="KW-0802">TPR repeat</keyword>
<evidence type="ECO:0000256" key="4">
    <source>
        <dbReference type="ARBA" id="ARBA00022676"/>
    </source>
</evidence>
<evidence type="ECO:0000256" key="7">
    <source>
        <dbReference type="ARBA" id="ARBA00022803"/>
    </source>
</evidence>
<dbReference type="InterPro" id="IPR019734">
    <property type="entry name" value="TPR_rpt"/>
</dbReference>
<dbReference type="PROSITE" id="PS50005">
    <property type="entry name" value="TPR"/>
    <property type="match status" value="2"/>
</dbReference>
<dbReference type="Pfam" id="PF13432">
    <property type="entry name" value="TPR_16"/>
    <property type="match status" value="1"/>
</dbReference>
<evidence type="ECO:0000259" key="10">
    <source>
        <dbReference type="Pfam" id="PF13844"/>
    </source>
</evidence>
<feature type="repeat" description="TPR" evidence="8">
    <location>
        <begin position="146"/>
        <end position="179"/>
    </location>
</feature>
<keyword evidence="6" id="KW-0677">Repeat</keyword>
<name>A0A7S3LXA9_9EUKA</name>
<evidence type="ECO:0000256" key="9">
    <source>
        <dbReference type="SAM" id="SignalP"/>
    </source>
</evidence>
<dbReference type="SUPFAM" id="SSF48452">
    <property type="entry name" value="TPR-like"/>
    <property type="match status" value="1"/>
</dbReference>
<sequence>MEKKSKYFYFAVTLTALFSLCPPSCSWHPSQLADEASNLGILKRQEGHLAESKRLHTLSTRLMPSNGVYYFRLGNILNEMGDGDGAIHAFASALRRHGHNCDVLNNLANVYSSRGDMISAMRVSKAAIQTEELNIERGNHPCAIYAGMRLNLGGVFLQMHRYVEARHELEAAVRAEPNMYEAWNNYGNILKEMGEHEEALTSYEKAYALNNRSLKIVSNIVTQRRSMGVYSESDDRDVETLATAVKIGQDVGAVTPFWALALAFPLSIQRRIAAGVLAASSVGVSTFDHAKWKVEKRIREVKVGFLTSDVGNHIVGRGLNSLLGRLREYKMSVPTFRPVVFSTSPPNSDISTQGIARNSRLLYLHDDGHETAGQKINAERLDVLFDMNGWTKGERHRILLLRPAPIQVHMIAKTA</sequence>
<keyword evidence="4" id="KW-0328">Glycosyltransferase</keyword>
<feature type="domain" description="O-GlcNAc transferase C-terminal" evidence="10">
    <location>
        <begin position="285"/>
        <end position="409"/>
    </location>
</feature>
<comment type="similarity">
    <text evidence="2">Belongs to the glycosyltransferase 41 family. O-GlcNAc transferase subfamily.</text>
</comment>
<dbReference type="Gene3D" id="3.40.50.11380">
    <property type="match status" value="1"/>
</dbReference>
<dbReference type="Gene3D" id="1.25.40.10">
    <property type="entry name" value="Tetratricopeptide repeat domain"/>
    <property type="match status" value="2"/>
</dbReference>
<evidence type="ECO:0000256" key="2">
    <source>
        <dbReference type="ARBA" id="ARBA00005386"/>
    </source>
</evidence>
<keyword evidence="9" id="KW-0732">Signal</keyword>
<evidence type="ECO:0000256" key="3">
    <source>
        <dbReference type="ARBA" id="ARBA00011970"/>
    </source>
</evidence>